<protein>
    <submittedName>
        <fullName evidence="2">(African queen) hypothetical protein</fullName>
    </submittedName>
</protein>
<proteinExistence type="predicted"/>
<comment type="caution">
    <text evidence="2">The sequence shown here is derived from an EMBL/GenBank/DDBJ whole genome shotgun (WGS) entry which is preliminary data.</text>
</comment>
<dbReference type="EMBL" id="CAKASE010000059">
    <property type="protein sequence ID" value="CAG9568074.1"/>
    <property type="molecule type" value="Genomic_DNA"/>
</dbReference>
<evidence type="ECO:0000313" key="3">
    <source>
        <dbReference type="Proteomes" id="UP000789524"/>
    </source>
</evidence>
<accession>A0A8J2QQP5</accession>
<name>A0A8J2QQP5_9NEOP</name>
<dbReference type="Proteomes" id="UP000789524">
    <property type="component" value="Unassembled WGS sequence"/>
</dbReference>
<evidence type="ECO:0000256" key="1">
    <source>
        <dbReference type="SAM" id="MobiDB-lite"/>
    </source>
</evidence>
<keyword evidence="3" id="KW-1185">Reference proteome</keyword>
<feature type="region of interest" description="Disordered" evidence="1">
    <location>
        <begin position="48"/>
        <end position="80"/>
    </location>
</feature>
<reference evidence="2" key="1">
    <citation type="submission" date="2021-09" db="EMBL/GenBank/DDBJ databases">
        <authorList>
            <person name="Martin H S."/>
        </authorList>
    </citation>
    <scope>NUCLEOTIDE SEQUENCE</scope>
</reference>
<evidence type="ECO:0000313" key="2">
    <source>
        <dbReference type="EMBL" id="CAG9568074.1"/>
    </source>
</evidence>
<organism evidence="2 3">
    <name type="scientific">Danaus chrysippus</name>
    <name type="common">African queen</name>
    <dbReference type="NCBI Taxonomy" id="151541"/>
    <lineage>
        <taxon>Eukaryota</taxon>
        <taxon>Metazoa</taxon>
        <taxon>Ecdysozoa</taxon>
        <taxon>Arthropoda</taxon>
        <taxon>Hexapoda</taxon>
        <taxon>Insecta</taxon>
        <taxon>Pterygota</taxon>
        <taxon>Neoptera</taxon>
        <taxon>Endopterygota</taxon>
        <taxon>Lepidoptera</taxon>
        <taxon>Glossata</taxon>
        <taxon>Ditrysia</taxon>
        <taxon>Papilionoidea</taxon>
        <taxon>Nymphalidae</taxon>
        <taxon>Danainae</taxon>
        <taxon>Danaini</taxon>
        <taxon>Danaina</taxon>
        <taxon>Danaus</taxon>
        <taxon>Anosia</taxon>
    </lineage>
</organism>
<gene>
    <name evidence="2" type="ORF">DCHRY22_LOCUS8129</name>
</gene>
<dbReference type="AlphaFoldDB" id="A0A8J2QQP5"/>
<sequence length="102" mass="10883">MGGLNILSCVLTKTKHAYYKASNISGGFPVQGGLFDSDVFVVAGPRRKTAEQAPQALPRAPSRQTTGPSSGGVLVHTPRGINNSVPLHGREITIRKIYINLK</sequence>